<feature type="compositionally biased region" description="Basic residues" evidence="1">
    <location>
        <begin position="691"/>
        <end position="701"/>
    </location>
</feature>
<feature type="region of interest" description="Disordered" evidence="1">
    <location>
        <begin position="963"/>
        <end position="985"/>
    </location>
</feature>
<feature type="compositionally biased region" description="Basic residues" evidence="1">
    <location>
        <begin position="147"/>
        <end position="161"/>
    </location>
</feature>
<feature type="compositionally biased region" description="Acidic residues" evidence="1">
    <location>
        <begin position="275"/>
        <end position="289"/>
    </location>
</feature>
<feature type="compositionally biased region" description="Polar residues" evidence="1">
    <location>
        <begin position="211"/>
        <end position="226"/>
    </location>
</feature>
<feature type="compositionally biased region" description="Polar residues" evidence="1">
    <location>
        <begin position="869"/>
        <end position="881"/>
    </location>
</feature>
<feature type="compositionally biased region" description="Basic and acidic residues" evidence="1">
    <location>
        <begin position="508"/>
        <end position="527"/>
    </location>
</feature>
<keyword evidence="3" id="KW-1185">Reference proteome</keyword>
<feature type="compositionally biased region" description="Low complexity" evidence="1">
    <location>
        <begin position="882"/>
        <end position="891"/>
    </location>
</feature>
<feature type="compositionally biased region" description="Polar residues" evidence="1">
    <location>
        <begin position="764"/>
        <end position="777"/>
    </location>
</feature>
<dbReference type="SMART" id="SM00384">
    <property type="entry name" value="AT_hook"/>
    <property type="match status" value="2"/>
</dbReference>
<evidence type="ECO:0000313" key="2">
    <source>
        <dbReference type="EMBL" id="KAF2198831.1"/>
    </source>
</evidence>
<feature type="region of interest" description="Disordered" evidence="1">
    <location>
        <begin position="1"/>
        <end position="343"/>
    </location>
</feature>
<organism evidence="2 3">
    <name type="scientific">Delitschia confertaspora ATCC 74209</name>
    <dbReference type="NCBI Taxonomy" id="1513339"/>
    <lineage>
        <taxon>Eukaryota</taxon>
        <taxon>Fungi</taxon>
        <taxon>Dikarya</taxon>
        <taxon>Ascomycota</taxon>
        <taxon>Pezizomycotina</taxon>
        <taxon>Dothideomycetes</taxon>
        <taxon>Pleosporomycetidae</taxon>
        <taxon>Pleosporales</taxon>
        <taxon>Delitschiaceae</taxon>
        <taxon>Delitschia</taxon>
    </lineage>
</organism>
<feature type="compositionally biased region" description="Basic residues" evidence="1">
    <location>
        <begin position="185"/>
        <end position="195"/>
    </location>
</feature>
<protein>
    <submittedName>
        <fullName evidence="2">Uncharacterized protein</fullName>
    </submittedName>
</protein>
<feature type="compositionally biased region" description="Low complexity" evidence="1">
    <location>
        <begin position="836"/>
        <end position="854"/>
    </location>
</feature>
<feature type="region of interest" description="Disordered" evidence="1">
    <location>
        <begin position="377"/>
        <end position="459"/>
    </location>
</feature>
<feature type="compositionally biased region" description="Polar residues" evidence="1">
    <location>
        <begin position="971"/>
        <end position="985"/>
    </location>
</feature>
<comment type="caution">
    <text evidence="2">The sequence shown here is derived from an EMBL/GenBank/DDBJ whole genome shotgun (WGS) entry which is preliminary data.</text>
</comment>
<dbReference type="InterPro" id="IPR017956">
    <property type="entry name" value="AT_hook_DNA-bd_motif"/>
</dbReference>
<feature type="compositionally biased region" description="Polar residues" evidence="1">
    <location>
        <begin position="246"/>
        <end position="262"/>
    </location>
</feature>
<feature type="region of interest" description="Disordered" evidence="1">
    <location>
        <begin position="608"/>
        <end position="779"/>
    </location>
</feature>
<feature type="compositionally biased region" description="Polar residues" evidence="1">
    <location>
        <begin position="300"/>
        <end position="311"/>
    </location>
</feature>
<feature type="compositionally biased region" description="Polar residues" evidence="1">
    <location>
        <begin position="45"/>
        <end position="75"/>
    </location>
</feature>
<sequence length="1207" mass="132228">MAPTRRLSTPGKDLVDRSYPDSSPDPLALSLDENQSTSRRKSMSRQKTPLRSTTPSKQNRQTSVEFSSPSKSMVLNTGRAAGASPWRIKVTVEAEPGSDDENNSRSPSVRPVIRTTTTTVPLKGGDSSSPVKRRGRSRKSDGTVSAKAKRNGTPVRRRSGSRKPSVGAVDVSEVDLPAEAGTLSPKKRGRGRPRKSIQLAVDEDTLVESGEAQTEQLQERSPSTPKETPALSSDEHIARVGFAKTPRNTEISTRISQRTLTPAQVGGEAPGLSTSEEDAEIDTPSDSQDDIAMPEVQLAPGTSSSAPQATYTPHAESAIENEYEDQGEYDSGIDEGISGFPEDTTILESENFSMVSVDSLPSIQSLSSPLHALEQATPTANKIELNSRSPNLQVAPDAARQTRSSPRPNLRLTSLPFFRSSPPVSPEKQHTPSVDEVPPEIPPPIAPAQFTRQGTTTPKAVRVTKAGMALQGVVYPAQITPAQQASSPEKDQDKDELDDIFSGFSHGTRKELQSGLRHGEQMAKEVPEPSVDASSSAKLQVPDTTEDDIFHPAEKWNKTRLPTPEEQVGDQYVLPVQLPATDDPAVNYPSLEVNNNKLLLISPARSDDEMSWRVDTPPVSKPDDYFGQIHYTGESSNKKTKSKAKEDTATKDARQQEEYLDIWQEEASRSSDLPVDPSPEKPSQLQEPPRRVPKTWRRKGAHSSSYSDNDDAEGGQSSTDELSAPIDKGKGKLVQSGMTENQDNEAEEGDSGSSDDTGLFWQRNLPQAFNARSSSTARKGEKLDLSLLMAGELADSLLEGASPMRPPPPPRPRLSDLSPTKTPQKRQSGSSVVATPQKKQQESSPSKKPQAQKPNLFKNTPPRFAALQVSPQKSSPLRNQISFSEQSSEQSLANDSVLPQSSPFRTQVDVTDTSDVRQLRQEMETDMARPRDPDSSLIRQVRAEVADHERAYQPHSLSLHDVTEATEPSHTHNNSTLVLPSSPPQRNLITPTQTYSPVFGPAIKRTVPTIVTPTISITAPSDETIVTATTPGLFGRITSFLWNAPPPPPQHPVTMQFDPLPKAEPWTKTHYKTLDKLYQMHKKNPTLFSPDSSTNNSLLTTFPEHRKYIGANFSNWGYSMTIEESHIVLCAVFMQLLTCRDVGEYERRSGKSIEVGDVGAREPGIVIDELAVVKRFASVVMGEEVRRDERKGVEIRREGAMRVRWAQ</sequence>
<dbReference type="OrthoDB" id="3946221at2759"/>
<evidence type="ECO:0000256" key="1">
    <source>
        <dbReference type="SAM" id="MobiDB-lite"/>
    </source>
</evidence>
<dbReference type="Proteomes" id="UP000799536">
    <property type="component" value="Unassembled WGS sequence"/>
</dbReference>
<proteinExistence type="predicted"/>
<feature type="compositionally biased region" description="Polar residues" evidence="1">
    <location>
        <begin position="817"/>
        <end position="834"/>
    </location>
</feature>
<feature type="region of interest" description="Disordered" evidence="1">
    <location>
        <begin position="479"/>
        <end position="567"/>
    </location>
</feature>
<reference evidence="2" key="1">
    <citation type="journal article" date="2020" name="Stud. Mycol.">
        <title>101 Dothideomycetes genomes: a test case for predicting lifestyles and emergence of pathogens.</title>
        <authorList>
            <person name="Haridas S."/>
            <person name="Albert R."/>
            <person name="Binder M."/>
            <person name="Bloem J."/>
            <person name="Labutti K."/>
            <person name="Salamov A."/>
            <person name="Andreopoulos B."/>
            <person name="Baker S."/>
            <person name="Barry K."/>
            <person name="Bills G."/>
            <person name="Bluhm B."/>
            <person name="Cannon C."/>
            <person name="Castanera R."/>
            <person name="Culley D."/>
            <person name="Daum C."/>
            <person name="Ezra D."/>
            <person name="Gonzalez J."/>
            <person name="Henrissat B."/>
            <person name="Kuo A."/>
            <person name="Liang C."/>
            <person name="Lipzen A."/>
            <person name="Lutzoni F."/>
            <person name="Magnuson J."/>
            <person name="Mondo S."/>
            <person name="Nolan M."/>
            <person name="Ohm R."/>
            <person name="Pangilinan J."/>
            <person name="Park H.-J."/>
            <person name="Ramirez L."/>
            <person name="Alfaro M."/>
            <person name="Sun H."/>
            <person name="Tritt A."/>
            <person name="Yoshinaga Y."/>
            <person name="Zwiers L.-H."/>
            <person name="Turgeon B."/>
            <person name="Goodwin S."/>
            <person name="Spatafora J."/>
            <person name="Crous P."/>
            <person name="Grigoriev I."/>
        </authorList>
    </citation>
    <scope>NUCLEOTIDE SEQUENCE</scope>
    <source>
        <strain evidence="2">ATCC 74209</strain>
    </source>
</reference>
<name>A0A9P4MQ09_9PLEO</name>
<dbReference type="AlphaFoldDB" id="A0A9P4MQ09"/>
<dbReference type="EMBL" id="ML994114">
    <property type="protein sequence ID" value="KAF2198831.1"/>
    <property type="molecule type" value="Genomic_DNA"/>
</dbReference>
<gene>
    <name evidence="2" type="ORF">GQ43DRAFT_482967</name>
</gene>
<dbReference type="GO" id="GO:0003677">
    <property type="term" value="F:DNA binding"/>
    <property type="evidence" value="ECO:0007669"/>
    <property type="project" value="InterPro"/>
</dbReference>
<feature type="compositionally biased region" description="Basic and acidic residues" evidence="1">
    <location>
        <begin position="548"/>
        <end position="557"/>
    </location>
</feature>
<feature type="compositionally biased region" description="Polar residues" evidence="1">
    <location>
        <begin position="892"/>
        <end position="913"/>
    </location>
</feature>
<evidence type="ECO:0000313" key="3">
    <source>
        <dbReference type="Proteomes" id="UP000799536"/>
    </source>
</evidence>
<feature type="region of interest" description="Disordered" evidence="1">
    <location>
        <begin position="797"/>
        <end position="915"/>
    </location>
</feature>
<feature type="compositionally biased region" description="Acidic residues" evidence="1">
    <location>
        <begin position="319"/>
        <end position="333"/>
    </location>
</feature>
<feature type="compositionally biased region" description="Basic and acidic residues" evidence="1">
    <location>
        <begin position="643"/>
        <end position="657"/>
    </location>
</feature>
<accession>A0A9P4MQ09</accession>
<feature type="compositionally biased region" description="Polar residues" evidence="1">
    <location>
        <begin position="377"/>
        <end position="392"/>
    </location>
</feature>